<feature type="domain" description="HTH tetR-type" evidence="3">
    <location>
        <begin position="10"/>
        <end position="68"/>
    </location>
</feature>
<evidence type="ECO:0000313" key="4">
    <source>
        <dbReference type="EMBL" id="GAA3388776.1"/>
    </source>
</evidence>
<organism evidence="4 5">
    <name type="scientific">Cryptosporangium minutisporangium</name>
    <dbReference type="NCBI Taxonomy" id="113569"/>
    <lineage>
        <taxon>Bacteria</taxon>
        <taxon>Bacillati</taxon>
        <taxon>Actinomycetota</taxon>
        <taxon>Actinomycetes</taxon>
        <taxon>Cryptosporangiales</taxon>
        <taxon>Cryptosporangiaceae</taxon>
        <taxon>Cryptosporangium</taxon>
    </lineage>
</organism>
<accession>A0ABP6SZM7</accession>
<dbReference type="Pfam" id="PF00440">
    <property type="entry name" value="TetR_N"/>
    <property type="match status" value="1"/>
</dbReference>
<sequence>MTLGNAPHRPSQREAALDHALDLLRVGGALSLESAARAAGLSKPGLMYHFPTKEALITAMVDHLVDGYERELFALLPEPSVSTPTTAERLTAYLRWALTSTHDAADLVILSDPKLRDRMIVRWTDRLRAWIEVPADLPAEHRARLHALRFIADGCWFADASNVLPLPAADRPALLAIALELLNGIDS</sequence>
<dbReference type="RefSeq" id="WP_345729306.1">
    <property type="nucleotide sequence ID" value="NZ_BAAAYN010000023.1"/>
</dbReference>
<dbReference type="SUPFAM" id="SSF46689">
    <property type="entry name" value="Homeodomain-like"/>
    <property type="match status" value="1"/>
</dbReference>
<reference evidence="5" key="1">
    <citation type="journal article" date="2019" name="Int. J. Syst. Evol. Microbiol.">
        <title>The Global Catalogue of Microorganisms (GCM) 10K type strain sequencing project: providing services to taxonomists for standard genome sequencing and annotation.</title>
        <authorList>
            <consortium name="The Broad Institute Genomics Platform"/>
            <consortium name="The Broad Institute Genome Sequencing Center for Infectious Disease"/>
            <person name="Wu L."/>
            <person name="Ma J."/>
        </authorList>
    </citation>
    <scope>NUCLEOTIDE SEQUENCE [LARGE SCALE GENOMIC DNA]</scope>
    <source>
        <strain evidence="5">JCM 9458</strain>
    </source>
</reference>
<dbReference type="EMBL" id="BAAAYN010000023">
    <property type="protein sequence ID" value="GAA3388776.1"/>
    <property type="molecule type" value="Genomic_DNA"/>
</dbReference>
<dbReference type="PANTHER" id="PTHR30055">
    <property type="entry name" value="HTH-TYPE TRANSCRIPTIONAL REGULATOR RUTR"/>
    <property type="match status" value="1"/>
</dbReference>
<gene>
    <name evidence="4" type="ORF">GCM10020369_36280</name>
</gene>
<dbReference type="Gene3D" id="1.10.357.10">
    <property type="entry name" value="Tetracycline Repressor, domain 2"/>
    <property type="match status" value="1"/>
</dbReference>
<protein>
    <submittedName>
        <fullName evidence="4">TetR/AcrR family transcriptional regulator</fullName>
    </submittedName>
</protein>
<dbReference type="InterPro" id="IPR009057">
    <property type="entry name" value="Homeodomain-like_sf"/>
</dbReference>
<dbReference type="PROSITE" id="PS50977">
    <property type="entry name" value="HTH_TETR_2"/>
    <property type="match status" value="1"/>
</dbReference>
<name>A0ABP6SZM7_9ACTN</name>
<evidence type="ECO:0000313" key="5">
    <source>
        <dbReference type="Proteomes" id="UP001501676"/>
    </source>
</evidence>
<keyword evidence="1 2" id="KW-0238">DNA-binding</keyword>
<feature type="DNA-binding region" description="H-T-H motif" evidence="2">
    <location>
        <begin position="31"/>
        <end position="50"/>
    </location>
</feature>
<evidence type="ECO:0000256" key="2">
    <source>
        <dbReference type="PROSITE-ProRule" id="PRU00335"/>
    </source>
</evidence>
<proteinExistence type="predicted"/>
<dbReference type="InterPro" id="IPR036271">
    <property type="entry name" value="Tet_transcr_reg_TetR-rel_C_sf"/>
</dbReference>
<keyword evidence="5" id="KW-1185">Reference proteome</keyword>
<dbReference type="PANTHER" id="PTHR30055:SF148">
    <property type="entry name" value="TETR-FAMILY TRANSCRIPTIONAL REGULATOR"/>
    <property type="match status" value="1"/>
</dbReference>
<dbReference type="SUPFAM" id="SSF48498">
    <property type="entry name" value="Tetracyclin repressor-like, C-terminal domain"/>
    <property type="match status" value="1"/>
</dbReference>
<evidence type="ECO:0000256" key="1">
    <source>
        <dbReference type="ARBA" id="ARBA00023125"/>
    </source>
</evidence>
<dbReference type="InterPro" id="IPR001647">
    <property type="entry name" value="HTH_TetR"/>
</dbReference>
<comment type="caution">
    <text evidence="4">The sequence shown here is derived from an EMBL/GenBank/DDBJ whole genome shotgun (WGS) entry which is preliminary data.</text>
</comment>
<evidence type="ECO:0000259" key="3">
    <source>
        <dbReference type="PROSITE" id="PS50977"/>
    </source>
</evidence>
<dbReference type="InterPro" id="IPR050109">
    <property type="entry name" value="HTH-type_TetR-like_transc_reg"/>
</dbReference>
<dbReference type="Proteomes" id="UP001501676">
    <property type="component" value="Unassembled WGS sequence"/>
</dbReference>